<dbReference type="RefSeq" id="WP_243116718.1">
    <property type="nucleotide sequence ID" value="NZ_SLWV01000046.1"/>
</dbReference>
<gene>
    <name evidence="4" type="ORF">EV214_14612</name>
</gene>
<dbReference type="Pfam" id="PF09323">
    <property type="entry name" value="DUF1980"/>
    <property type="match status" value="1"/>
</dbReference>
<evidence type="ECO:0000259" key="3">
    <source>
        <dbReference type="Pfam" id="PF21537"/>
    </source>
</evidence>
<dbReference type="NCBIfam" id="TIGR03943">
    <property type="entry name" value="TIGR03943 family putative permease subunit"/>
    <property type="match status" value="1"/>
</dbReference>
<dbReference type="InterPro" id="IPR048493">
    <property type="entry name" value="DUF1980_N"/>
</dbReference>
<keyword evidence="5" id="KW-1185">Reference proteome</keyword>
<feature type="transmembrane region" description="Helical" evidence="1">
    <location>
        <begin position="9"/>
        <end position="27"/>
    </location>
</feature>
<evidence type="ECO:0000259" key="2">
    <source>
        <dbReference type="Pfam" id="PF09323"/>
    </source>
</evidence>
<accession>A0A4R2KNW4</accession>
<dbReference type="Pfam" id="PF21537">
    <property type="entry name" value="DUF1980_C"/>
    <property type="match status" value="1"/>
</dbReference>
<feature type="domain" description="DUF1980" evidence="3">
    <location>
        <begin position="131"/>
        <end position="257"/>
    </location>
</feature>
<evidence type="ECO:0000313" key="4">
    <source>
        <dbReference type="EMBL" id="TCO68275.1"/>
    </source>
</evidence>
<feature type="transmembrane region" description="Helical" evidence="1">
    <location>
        <begin position="70"/>
        <end position="87"/>
    </location>
</feature>
<protein>
    <submittedName>
        <fullName evidence="4">Putative membrane protein</fullName>
    </submittedName>
</protein>
<proteinExistence type="predicted"/>
<dbReference type="InterPro" id="IPR048447">
    <property type="entry name" value="DUF1980_C"/>
</dbReference>
<sequence>MKRFNINELIWFIILISFPYYIYKLFATGEINIYMNPKMFKYVLFSFCVFVLLSIFQIRRIFNSNKVKKIKLGYIIFIIPLFLAFVVNPDRLNARIVSNKGVSIVDNNSDNRGKSIINNNEDSIQIDINTNSDRINNLDAEKFRDTLENVYVNLDSMMGEEVELSGFIYRELDFSTNRFVISRLLMSCCAADAQVTGLLCEWDEGSKLQDNVWIKVTGIIDSTTHYNKYTEKEETIPLIKVIKVESIKPPKDQYIYP</sequence>
<dbReference type="InterPro" id="IPR052955">
    <property type="entry name" value="UPF0703_membrane_permease"/>
</dbReference>
<dbReference type="PANTHER" id="PTHR40047">
    <property type="entry name" value="UPF0703 PROTEIN YCGQ"/>
    <property type="match status" value="1"/>
</dbReference>
<evidence type="ECO:0000313" key="5">
    <source>
        <dbReference type="Proteomes" id="UP000294919"/>
    </source>
</evidence>
<dbReference type="EMBL" id="SLWV01000046">
    <property type="protein sequence ID" value="TCO68275.1"/>
    <property type="molecule type" value="Genomic_DNA"/>
</dbReference>
<keyword evidence="1" id="KW-0472">Membrane</keyword>
<keyword evidence="1" id="KW-0812">Transmembrane</keyword>
<dbReference type="Proteomes" id="UP000294919">
    <property type="component" value="Unassembled WGS sequence"/>
</dbReference>
<evidence type="ECO:0000256" key="1">
    <source>
        <dbReference type="SAM" id="Phobius"/>
    </source>
</evidence>
<name>A0A4R2KNW4_9FIRM</name>
<organism evidence="4 5">
    <name type="scientific">Marinisporobacter balticus</name>
    <dbReference type="NCBI Taxonomy" id="2018667"/>
    <lineage>
        <taxon>Bacteria</taxon>
        <taxon>Bacillati</taxon>
        <taxon>Bacillota</taxon>
        <taxon>Clostridia</taxon>
        <taxon>Peptostreptococcales</taxon>
        <taxon>Thermotaleaceae</taxon>
        <taxon>Marinisporobacter</taxon>
    </lineage>
</organism>
<reference evidence="4 5" key="1">
    <citation type="submission" date="2019-03" db="EMBL/GenBank/DDBJ databases">
        <title>Genomic Encyclopedia of Type Strains, Phase IV (KMG-IV): sequencing the most valuable type-strain genomes for metagenomic binning, comparative biology and taxonomic classification.</title>
        <authorList>
            <person name="Goeker M."/>
        </authorList>
    </citation>
    <scope>NUCLEOTIDE SEQUENCE [LARGE SCALE GENOMIC DNA]</scope>
    <source>
        <strain evidence="4 5">DSM 102940</strain>
    </source>
</reference>
<feature type="domain" description="DUF1980" evidence="2">
    <location>
        <begin position="12"/>
        <end position="102"/>
    </location>
</feature>
<dbReference type="PANTHER" id="PTHR40047:SF1">
    <property type="entry name" value="UPF0703 PROTEIN YCGQ"/>
    <property type="match status" value="1"/>
</dbReference>
<dbReference type="InterPro" id="IPR015402">
    <property type="entry name" value="DUF1980"/>
</dbReference>
<comment type="caution">
    <text evidence="4">The sequence shown here is derived from an EMBL/GenBank/DDBJ whole genome shotgun (WGS) entry which is preliminary data.</text>
</comment>
<keyword evidence="1" id="KW-1133">Transmembrane helix</keyword>
<dbReference type="AlphaFoldDB" id="A0A4R2KNW4"/>
<feature type="transmembrane region" description="Helical" evidence="1">
    <location>
        <begin position="39"/>
        <end position="58"/>
    </location>
</feature>